<dbReference type="Proteomes" id="UP000829420">
    <property type="component" value="Chromosome"/>
</dbReference>
<name>A0ACD3YAF8_9GAMM</name>
<evidence type="ECO:0000313" key="1">
    <source>
        <dbReference type="EMBL" id="UNH40005.1"/>
    </source>
</evidence>
<organism evidence="1 2">
    <name type="scientific">Moellerella wisconsensis</name>
    <dbReference type="NCBI Taxonomy" id="158849"/>
    <lineage>
        <taxon>Bacteria</taxon>
        <taxon>Pseudomonadati</taxon>
        <taxon>Pseudomonadota</taxon>
        <taxon>Gammaproteobacteria</taxon>
        <taxon>Enterobacterales</taxon>
        <taxon>Morganellaceae</taxon>
        <taxon>Moellerella</taxon>
    </lineage>
</organism>
<reference evidence="1" key="1">
    <citation type="submission" date="2022-03" db="EMBL/GenBank/DDBJ databases">
        <title>ESBL-producing Moellerella wisconsensis and Escherichia marmotae isolated from wild game meat.</title>
        <authorList>
            <person name="Biggel M."/>
        </authorList>
    </citation>
    <scope>NUCLEOTIDE SEQUENCE</scope>
    <source>
        <strain evidence="1">W1</strain>
    </source>
</reference>
<gene>
    <name evidence="1" type="ORF">MNY70_06070</name>
</gene>
<proteinExistence type="predicted"/>
<accession>A0ACD3YAF8</accession>
<evidence type="ECO:0000313" key="2">
    <source>
        <dbReference type="Proteomes" id="UP000829420"/>
    </source>
</evidence>
<keyword evidence="2" id="KW-1185">Reference proteome</keyword>
<protein>
    <submittedName>
        <fullName evidence="1">Uncharacterized protein</fullName>
    </submittedName>
</protein>
<dbReference type="EMBL" id="CP093255">
    <property type="protein sequence ID" value="UNH40005.1"/>
    <property type="molecule type" value="Genomic_DNA"/>
</dbReference>
<sequence length="79" mass="8963">MGEMKGFSLANVEVNGDIFKANRPDKTTIKSPEMKKKNGNLFIETKGKMAYVMADTRNEFTVSDGDKQVTEKWAECRKQ</sequence>